<dbReference type="GO" id="GO:0043248">
    <property type="term" value="P:proteasome assembly"/>
    <property type="evidence" value="ECO:0007669"/>
    <property type="project" value="InterPro"/>
</dbReference>
<sequence>MELADSTLKYTPFPTAFKQVKGSVGNIETEATSTYFADQILITISQHGCLSQWIEVPISSSVAASFTKLGAQYTQFPSGNGDDEMELPESHLTPKTLLGSGGEQRENIAHLFAMNIASSIVKKNPEECRTILVGLGLEKVVLQREDFFDMMELLHVIF</sequence>
<dbReference type="PANTHER" id="PTHR31051:SF1">
    <property type="entry name" value="PROTEASOME ASSEMBLY CHAPERONE 3"/>
    <property type="match status" value="1"/>
</dbReference>
<evidence type="ECO:0000313" key="1">
    <source>
        <dbReference type="EMBL" id="KHJ36049.1"/>
    </source>
</evidence>
<reference evidence="1 2" key="1">
    <citation type="journal article" date="2014" name="BMC Genomics">
        <title>Adaptive genomic structural variation in the grape powdery mildew pathogen, Erysiphe necator.</title>
        <authorList>
            <person name="Jones L."/>
            <person name="Riaz S."/>
            <person name="Morales-Cruz A."/>
            <person name="Amrine K.C."/>
            <person name="McGuire B."/>
            <person name="Gubler W.D."/>
            <person name="Walker M.A."/>
            <person name="Cantu D."/>
        </authorList>
    </citation>
    <scope>NUCLEOTIDE SEQUENCE [LARGE SCALE GENOMIC DNA]</scope>
    <source>
        <strain evidence="2">c</strain>
    </source>
</reference>
<dbReference type="Proteomes" id="UP000030854">
    <property type="component" value="Unassembled WGS sequence"/>
</dbReference>
<organism evidence="1 2">
    <name type="scientific">Uncinula necator</name>
    <name type="common">Grape powdery mildew</name>
    <dbReference type="NCBI Taxonomy" id="52586"/>
    <lineage>
        <taxon>Eukaryota</taxon>
        <taxon>Fungi</taxon>
        <taxon>Dikarya</taxon>
        <taxon>Ascomycota</taxon>
        <taxon>Pezizomycotina</taxon>
        <taxon>Leotiomycetes</taxon>
        <taxon>Erysiphales</taxon>
        <taxon>Erysiphaceae</taxon>
        <taxon>Erysiphe</taxon>
    </lineage>
</organism>
<comment type="caution">
    <text evidence="1">The sequence shown here is derived from an EMBL/GenBank/DDBJ whole genome shotgun (WGS) entry which is preliminary data.</text>
</comment>
<dbReference type="InterPro" id="IPR053720">
    <property type="entry name" value="Psm_Assembly_Chaperone"/>
</dbReference>
<accession>A0A0B1PHN2</accession>
<dbReference type="InterPro" id="IPR018788">
    <property type="entry name" value="Proteasome_assmbl_chp_3"/>
</dbReference>
<dbReference type="Gene3D" id="3.30.230.90">
    <property type="match status" value="1"/>
</dbReference>
<dbReference type="HOGENOM" id="CLU_138059_0_0_1"/>
<dbReference type="PANTHER" id="PTHR31051">
    <property type="entry name" value="PROTEASOME ASSEMBLY CHAPERONE 3"/>
    <property type="match status" value="1"/>
</dbReference>
<gene>
    <name evidence="1" type="ORF">EV44_g3061</name>
</gene>
<proteinExistence type="predicted"/>
<dbReference type="AlphaFoldDB" id="A0A0B1PHN2"/>
<keyword evidence="2" id="KW-1185">Reference proteome</keyword>
<protein>
    <submittedName>
        <fullName evidence="1">Putative fungal protein</fullName>
    </submittedName>
</protein>
<dbReference type="EMBL" id="JNVN01000162">
    <property type="protein sequence ID" value="KHJ36049.1"/>
    <property type="molecule type" value="Genomic_DNA"/>
</dbReference>
<evidence type="ECO:0000313" key="2">
    <source>
        <dbReference type="Proteomes" id="UP000030854"/>
    </source>
</evidence>
<dbReference type="STRING" id="52586.A0A0B1PHN2"/>
<name>A0A0B1PHN2_UNCNE</name>
<dbReference type="OMA" id="WLHVPME"/>